<dbReference type="Proteomes" id="UP000306317">
    <property type="component" value="Unassembled WGS sequence"/>
</dbReference>
<accession>A0A4S3KCU8</accession>
<proteinExistence type="predicted"/>
<reference evidence="1 2" key="1">
    <citation type="submission" date="2017-02" db="EMBL/GenBank/DDBJ databases">
        <title>Whole genome sequencing of Rhodanobacter lindaniclasticus DSM 17932.</title>
        <authorList>
            <person name="Kumar S."/>
            <person name="Patil P."/>
            <person name="Patil P.B."/>
        </authorList>
    </citation>
    <scope>NUCLEOTIDE SEQUENCE [LARGE SCALE GENOMIC DNA]</scope>
    <source>
        <strain evidence="1 2">DSM 17932</strain>
    </source>
</reference>
<keyword evidence="2" id="KW-1185">Reference proteome</keyword>
<sequence length="106" mass="11484">MAAAVRARADAGRAADRLEVVFDLLVFDVAISFSLARWRAVGGRKDTIATRDRLGRIRHALRRQSIAGLATGMPWNGGAEMARRLGANDSAARCRGSPDPFRARHG</sequence>
<protein>
    <submittedName>
        <fullName evidence="1">Uncharacterized protein</fullName>
    </submittedName>
</protein>
<organism evidence="1 2">
    <name type="scientific">Rhodanobacter lindaniclasticus</name>
    <dbReference type="NCBI Taxonomy" id="75310"/>
    <lineage>
        <taxon>Bacteria</taxon>
        <taxon>Pseudomonadati</taxon>
        <taxon>Pseudomonadota</taxon>
        <taxon>Gammaproteobacteria</taxon>
        <taxon>Lysobacterales</taxon>
        <taxon>Rhodanobacteraceae</taxon>
        <taxon>Rhodanobacter</taxon>
    </lineage>
</organism>
<gene>
    <name evidence="1" type="ORF">B1991_13745</name>
</gene>
<evidence type="ECO:0000313" key="2">
    <source>
        <dbReference type="Proteomes" id="UP000306317"/>
    </source>
</evidence>
<evidence type="ECO:0000313" key="1">
    <source>
        <dbReference type="EMBL" id="THD06275.1"/>
    </source>
</evidence>
<dbReference type="EMBL" id="MWIO01000039">
    <property type="protein sequence ID" value="THD06275.1"/>
    <property type="molecule type" value="Genomic_DNA"/>
</dbReference>
<name>A0A4S3KCU8_9GAMM</name>
<dbReference type="AlphaFoldDB" id="A0A4S3KCU8"/>
<comment type="caution">
    <text evidence="1">The sequence shown here is derived from an EMBL/GenBank/DDBJ whole genome shotgun (WGS) entry which is preliminary data.</text>
</comment>